<name>A0ABQ8JNS4_DERPT</name>
<evidence type="ECO:0000313" key="11">
    <source>
        <dbReference type="Proteomes" id="UP000887458"/>
    </source>
</evidence>
<dbReference type="InterPro" id="IPR013024">
    <property type="entry name" value="GGCT-like"/>
</dbReference>
<comment type="pathway">
    <text evidence="2">Carbohydrate degradation; glycolysis; D-glyceraldehyde 3-phosphate from glycerone phosphate: step 1/1.</text>
</comment>
<dbReference type="InterPro" id="IPR020861">
    <property type="entry name" value="Triosephosphate_isomerase_AS"/>
</dbReference>
<dbReference type="PANTHER" id="PTHR21139">
    <property type="entry name" value="TRIOSEPHOSPHATE ISOMERASE"/>
    <property type="match status" value="1"/>
</dbReference>
<comment type="catalytic activity">
    <reaction evidence="1">
        <text>D-glyceraldehyde 3-phosphate = dihydroxyacetone phosphate</text>
        <dbReference type="Rhea" id="RHEA:18585"/>
        <dbReference type="ChEBI" id="CHEBI:57642"/>
        <dbReference type="ChEBI" id="CHEBI:59776"/>
        <dbReference type="EC" id="5.3.1.1"/>
    </reaction>
</comment>
<dbReference type="SUPFAM" id="SSF110857">
    <property type="entry name" value="Gamma-glutamyl cyclotransferase-like"/>
    <property type="match status" value="1"/>
</dbReference>
<dbReference type="Gene3D" id="3.20.20.70">
    <property type="entry name" value="Aldolase class I"/>
    <property type="match status" value="1"/>
</dbReference>
<proteinExistence type="inferred from homology"/>
<dbReference type="Gene3D" id="3.10.490.10">
    <property type="entry name" value="Gamma-glutamyl cyclotransferase-like"/>
    <property type="match status" value="1"/>
</dbReference>
<comment type="pathway">
    <text evidence="3">Carbohydrate biosynthesis; gluconeogenesis.</text>
</comment>
<evidence type="ECO:0000256" key="3">
    <source>
        <dbReference type="ARBA" id="ARBA00004742"/>
    </source>
</evidence>
<comment type="caution">
    <text evidence="10">The sequence shown here is derived from an EMBL/GenBank/DDBJ whole genome shotgun (WGS) entry which is preliminary data.</text>
</comment>
<organism evidence="10 11">
    <name type="scientific">Dermatophagoides pteronyssinus</name>
    <name type="common">European house dust mite</name>
    <dbReference type="NCBI Taxonomy" id="6956"/>
    <lineage>
        <taxon>Eukaryota</taxon>
        <taxon>Metazoa</taxon>
        <taxon>Ecdysozoa</taxon>
        <taxon>Arthropoda</taxon>
        <taxon>Chelicerata</taxon>
        <taxon>Arachnida</taxon>
        <taxon>Acari</taxon>
        <taxon>Acariformes</taxon>
        <taxon>Sarcoptiformes</taxon>
        <taxon>Astigmata</taxon>
        <taxon>Psoroptidia</taxon>
        <taxon>Analgoidea</taxon>
        <taxon>Pyroglyphidae</taxon>
        <taxon>Dermatophagoidinae</taxon>
        <taxon>Dermatophagoides</taxon>
    </lineage>
</organism>
<dbReference type="GO" id="GO:0016853">
    <property type="term" value="F:isomerase activity"/>
    <property type="evidence" value="ECO:0007669"/>
    <property type="project" value="UniProtKB-KW"/>
</dbReference>
<evidence type="ECO:0000256" key="4">
    <source>
        <dbReference type="ARBA" id="ARBA00007422"/>
    </source>
</evidence>
<evidence type="ECO:0000256" key="2">
    <source>
        <dbReference type="ARBA" id="ARBA00004680"/>
    </source>
</evidence>
<keyword evidence="9 10" id="KW-0413">Isomerase</keyword>
<reference evidence="10 11" key="2">
    <citation type="journal article" date="2022" name="Mol. Biol. Evol.">
        <title>Comparative Genomics Reveals Insights into the Divergent Evolution of Astigmatic Mites and Household Pest Adaptations.</title>
        <authorList>
            <person name="Xiong Q."/>
            <person name="Wan A.T."/>
            <person name="Liu X."/>
            <person name="Fung C.S."/>
            <person name="Xiao X."/>
            <person name="Malainual N."/>
            <person name="Hou J."/>
            <person name="Wang L."/>
            <person name="Wang M."/>
            <person name="Yang K.Y."/>
            <person name="Cui Y."/>
            <person name="Leung E.L."/>
            <person name="Nong W."/>
            <person name="Shin S.K."/>
            <person name="Au S.W."/>
            <person name="Jeong K.Y."/>
            <person name="Chew F.T."/>
            <person name="Hui J.H."/>
            <person name="Leung T.F."/>
            <person name="Tungtrongchitr A."/>
            <person name="Zhong N."/>
            <person name="Liu Z."/>
            <person name="Tsui S.K."/>
        </authorList>
    </citation>
    <scope>NUCLEOTIDE SEQUENCE [LARGE SCALE GENOMIC DNA]</scope>
    <source>
        <strain evidence="10">Derp</strain>
    </source>
</reference>
<evidence type="ECO:0000313" key="10">
    <source>
        <dbReference type="EMBL" id="KAH9424199.1"/>
    </source>
</evidence>
<evidence type="ECO:0000256" key="6">
    <source>
        <dbReference type="ARBA" id="ARBA00011940"/>
    </source>
</evidence>
<dbReference type="InterPro" id="IPR000652">
    <property type="entry name" value="Triosephosphate_isomerase"/>
</dbReference>
<keyword evidence="11" id="KW-1185">Reference proteome</keyword>
<dbReference type="PROSITE" id="PS51440">
    <property type="entry name" value="TIM_2"/>
    <property type="match status" value="1"/>
</dbReference>
<keyword evidence="8" id="KW-0312">Gluconeogenesis</keyword>
<gene>
    <name evidence="10" type="primary">TPI1</name>
    <name evidence="10" type="ORF">DERP_004381</name>
</gene>
<dbReference type="EC" id="5.3.1.1" evidence="6"/>
<comment type="subunit">
    <text evidence="5">Homodimer.</text>
</comment>
<sequence>MPTAAKQFVYYFCYGSNLLIQRMKINNKSAMKHANGLLNEFRLSFAGNSQLWQGATANIVPDSNSIVYGVVYTLDKDDIDNLDRQESGYEPIEVNIKLYEINDQPMIKCRTYVQKSNYANVNVNESIPSRLYKEIIIKGAKENNLPENYIENSTKQSGKNRSKMGRKFFVGGNWKMNGSRATNDDLIKILTNTPLDPNTEVVVGVPSIYLADVRHKLSKSIGVAAQNCYKVAKGAFTGEISPAMIKDVGAEWVILGHSERRNVFGENDQLIGEKVEHALNEGLNVIACIGELFEEREAGKTTEVVFRQTQVISKHVKDWSKVVLAYEPVWAIGTGKTASPQQAQEVHQQLRQWFSTNISPQIAETIRIIYGGSVTASNAKELASQADVDGFLVGGASLKPEFVQIVNARQ</sequence>
<dbReference type="SUPFAM" id="SSF51351">
    <property type="entry name" value="Triosephosphate isomerase (TIM)"/>
    <property type="match status" value="1"/>
</dbReference>
<dbReference type="NCBIfam" id="TIGR00419">
    <property type="entry name" value="tim"/>
    <property type="match status" value="1"/>
</dbReference>
<dbReference type="InterPro" id="IPR013785">
    <property type="entry name" value="Aldolase_TIM"/>
</dbReference>
<accession>A0ABQ8JNS4</accession>
<dbReference type="Pfam" id="PF13772">
    <property type="entry name" value="AIG2_2"/>
    <property type="match status" value="1"/>
</dbReference>
<evidence type="ECO:0000256" key="5">
    <source>
        <dbReference type="ARBA" id="ARBA00011738"/>
    </source>
</evidence>
<evidence type="ECO:0000256" key="7">
    <source>
        <dbReference type="ARBA" id="ARBA00019397"/>
    </source>
</evidence>
<dbReference type="Proteomes" id="UP000887458">
    <property type="component" value="Unassembled WGS sequence"/>
</dbReference>
<dbReference type="Pfam" id="PF00121">
    <property type="entry name" value="TIM"/>
    <property type="match status" value="1"/>
</dbReference>
<dbReference type="CDD" id="cd00311">
    <property type="entry name" value="TIM"/>
    <property type="match status" value="1"/>
</dbReference>
<evidence type="ECO:0000256" key="1">
    <source>
        <dbReference type="ARBA" id="ARBA00000474"/>
    </source>
</evidence>
<evidence type="ECO:0000256" key="8">
    <source>
        <dbReference type="ARBA" id="ARBA00022432"/>
    </source>
</evidence>
<dbReference type="InterPro" id="IPR022896">
    <property type="entry name" value="TrioseP_Isoase_bac/euk"/>
</dbReference>
<protein>
    <recommendedName>
        <fullName evidence="7">Triosephosphate isomerase</fullName>
        <ecNumber evidence="6">5.3.1.1</ecNumber>
    </recommendedName>
</protein>
<reference evidence="10 11" key="1">
    <citation type="journal article" date="2018" name="J. Allergy Clin. Immunol.">
        <title>High-quality assembly of Dermatophagoides pteronyssinus genome and transcriptome reveals a wide range of novel allergens.</title>
        <authorList>
            <person name="Liu X.Y."/>
            <person name="Yang K.Y."/>
            <person name="Wang M.Q."/>
            <person name="Kwok J.S."/>
            <person name="Zeng X."/>
            <person name="Yang Z."/>
            <person name="Xiao X.J."/>
            <person name="Lau C.P."/>
            <person name="Li Y."/>
            <person name="Huang Z.M."/>
            <person name="Ba J.G."/>
            <person name="Yim A.K."/>
            <person name="Ouyang C.Y."/>
            <person name="Ngai S.M."/>
            <person name="Chan T.F."/>
            <person name="Leung E.L."/>
            <person name="Liu L."/>
            <person name="Liu Z.G."/>
            <person name="Tsui S.K."/>
        </authorList>
    </citation>
    <scope>NUCLEOTIDE SEQUENCE [LARGE SCALE GENOMIC DNA]</scope>
    <source>
        <strain evidence="10">Derp</strain>
    </source>
</reference>
<dbReference type="InterPro" id="IPR035990">
    <property type="entry name" value="TIM_sf"/>
</dbReference>
<dbReference type="PANTHER" id="PTHR21139:SF2">
    <property type="entry name" value="TRIOSEPHOSPHATE ISOMERASE"/>
    <property type="match status" value="1"/>
</dbReference>
<dbReference type="InterPro" id="IPR036568">
    <property type="entry name" value="GGCT-like_sf"/>
</dbReference>
<dbReference type="CDD" id="cd06661">
    <property type="entry name" value="GGCT_like"/>
    <property type="match status" value="1"/>
</dbReference>
<dbReference type="HAMAP" id="MF_00147_B">
    <property type="entry name" value="TIM_B"/>
    <property type="match status" value="1"/>
</dbReference>
<dbReference type="EMBL" id="NJHN03000029">
    <property type="protein sequence ID" value="KAH9424199.1"/>
    <property type="molecule type" value="Genomic_DNA"/>
</dbReference>
<comment type="similarity">
    <text evidence="4">Belongs to the triosephosphate isomerase family.</text>
</comment>
<evidence type="ECO:0000256" key="9">
    <source>
        <dbReference type="ARBA" id="ARBA00023235"/>
    </source>
</evidence>
<dbReference type="PROSITE" id="PS00171">
    <property type="entry name" value="TIM_1"/>
    <property type="match status" value="1"/>
</dbReference>